<keyword evidence="2 4" id="KW-0863">Zinc-finger</keyword>
<evidence type="ECO:0000313" key="6">
    <source>
        <dbReference type="EMBL" id="CAG8644654.1"/>
    </source>
</evidence>
<name>A0A9N9DN74_9GLOM</name>
<evidence type="ECO:0000259" key="5">
    <source>
        <dbReference type="PROSITE" id="PS50865"/>
    </source>
</evidence>
<dbReference type="Pfam" id="PF01753">
    <property type="entry name" value="zf-MYND"/>
    <property type="match status" value="1"/>
</dbReference>
<sequence>MISSSQSKTNDNNTQSLPYIQIENKILKDNYAPQEGTDEWCIYKAGKLWQKGLDIYSKHTAESKDVALAYMFNAIVINDDATYIRASSQLVPSLFKNKPFVPTLTTIAKEICLPGAEYGMISTLEFSQKISSLRSNLEEKDDEILSATLNMYEKFAMSSTLFLHFMPISDAQSHIDLLTRVIIHAASLRKLLSLRLPSFIEGLAIQSLNNIPVASLMDEKPLPSLTATTALSGAARDRILKKINASHKWAFLLSLEFISFLYYKVVIAFEQLSDLEWNKKREGLKKSTQFIIDILDVAKNYPAIEVEDSTSSQAALALLFPFPFSQIYRPRYLSLRGKAIFNMGRFQEAKNIFNEIASQYSNTSKVIATESLYQIAVCIAMGSDSVKDVTKFDVEVFKKAERRAEEEEKKMKSEGIFVEFENEAKKVATSLVKELPASGTHFKGTLEVHPSGHKVFLRFSAEGVISPKSNACQSCGKTDSLMQCVCKRVKYCGKICQKNDWKNHKGVCTFKKDDGE</sequence>
<dbReference type="SUPFAM" id="SSF144232">
    <property type="entry name" value="HIT/MYND zinc finger-like"/>
    <property type="match status" value="1"/>
</dbReference>
<accession>A0A9N9DN74</accession>
<reference evidence="6" key="1">
    <citation type="submission" date="2021-06" db="EMBL/GenBank/DDBJ databases">
        <authorList>
            <person name="Kallberg Y."/>
            <person name="Tangrot J."/>
            <person name="Rosling A."/>
        </authorList>
    </citation>
    <scope>NUCLEOTIDE SEQUENCE</scope>
    <source>
        <strain evidence="6">BR232B</strain>
    </source>
</reference>
<dbReference type="EMBL" id="CAJVPI010002514">
    <property type="protein sequence ID" value="CAG8644654.1"/>
    <property type="molecule type" value="Genomic_DNA"/>
</dbReference>
<gene>
    <name evidence="6" type="ORF">PBRASI_LOCUS9961</name>
</gene>
<dbReference type="PROSITE" id="PS50865">
    <property type="entry name" value="ZF_MYND_2"/>
    <property type="match status" value="1"/>
</dbReference>
<dbReference type="GO" id="GO:0008270">
    <property type="term" value="F:zinc ion binding"/>
    <property type="evidence" value="ECO:0007669"/>
    <property type="project" value="UniProtKB-KW"/>
</dbReference>
<comment type="caution">
    <text evidence="6">The sequence shown here is derived from an EMBL/GenBank/DDBJ whole genome shotgun (WGS) entry which is preliminary data.</text>
</comment>
<feature type="domain" description="MYND-type" evidence="5">
    <location>
        <begin position="472"/>
        <end position="508"/>
    </location>
</feature>
<evidence type="ECO:0000256" key="3">
    <source>
        <dbReference type="ARBA" id="ARBA00022833"/>
    </source>
</evidence>
<evidence type="ECO:0000256" key="4">
    <source>
        <dbReference type="PROSITE-ProRule" id="PRU00134"/>
    </source>
</evidence>
<evidence type="ECO:0000256" key="1">
    <source>
        <dbReference type="ARBA" id="ARBA00022723"/>
    </source>
</evidence>
<dbReference type="Proteomes" id="UP000789739">
    <property type="component" value="Unassembled WGS sequence"/>
</dbReference>
<organism evidence="6 7">
    <name type="scientific">Paraglomus brasilianum</name>
    <dbReference type="NCBI Taxonomy" id="144538"/>
    <lineage>
        <taxon>Eukaryota</taxon>
        <taxon>Fungi</taxon>
        <taxon>Fungi incertae sedis</taxon>
        <taxon>Mucoromycota</taxon>
        <taxon>Glomeromycotina</taxon>
        <taxon>Glomeromycetes</taxon>
        <taxon>Paraglomerales</taxon>
        <taxon>Paraglomeraceae</taxon>
        <taxon>Paraglomus</taxon>
    </lineage>
</organism>
<dbReference type="InterPro" id="IPR002893">
    <property type="entry name" value="Znf_MYND"/>
</dbReference>
<keyword evidence="7" id="KW-1185">Reference proteome</keyword>
<dbReference type="PROSITE" id="PS01360">
    <property type="entry name" value="ZF_MYND_1"/>
    <property type="match status" value="1"/>
</dbReference>
<evidence type="ECO:0000313" key="7">
    <source>
        <dbReference type="Proteomes" id="UP000789739"/>
    </source>
</evidence>
<protein>
    <submittedName>
        <fullName evidence="6">7090_t:CDS:1</fullName>
    </submittedName>
</protein>
<dbReference type="Gene3D" id="6.10.140.2220">
    <property type="match status" value="1"/>
</dbReference>
<keyword evidence="3" id="KW-0862">Zinc</keyword>
<keyword evidence="1" id="KW-0479">Metal-binding</keyword>
<proteinExistence type="predicted"/>
<evidence type="ECO:0000256" key="2">
    <source>
        <dbReference type="ARBA" id="ARBA00022771"/>
    </source>
</evidence>
<dbReference type="AlphaFoldDB" id="A0A9N9DN74"/>
<dbReference type="OrthoDB" id="432970at2759"/>